<feature type="transmembrane region" description="Helical" evidence="2">
    <location>
        <begin position="330"/>
        <end position="349"/>
    </location>
</feature>
<evidence type="ECO:0000256" key="1">
    <source>
        <dbReference type="ARBA" id="ARBA00022448"/>
    </source>
</evidence>
<feature type="transmembrane region" description="Helical" evidence="2">
    <location>
        <begin position="300"/>
        <end position="324"/>
    </location>
</feature>
<feature type="transmembrane region" description="Helical" evidence="2">
    <location>
        <begin position="34"/>
        <end position="54"/>
    </location>
</feature>
<feature type="transmembrane region" description="Helical" evidence="2">
    <location>
        <begin position="237"/>
        <end position="255"/>
    </location>
</feature>
<name>A0A8J3CV27_9BACT</name>
<dbReference type="PANTHER" id="PTHR36838">
    <property type="entry name" value="AUXIN EFFLUX CARRIER FAMILY PROTEIN"/>
    <property type="match status" value="1"/>
</dbReference>
<reference evidence="3" key="1">
    <citation type="journal article" date="2014" name="Int. J. Syst. Evol. Microbiol.">
        <title>Complete genome sequence of Corynebacterium casei LMG S-19264T (=DSM 44701T), isolated from a smear-ripened cheese.</title>
        <authorList>
            <consortium name="US DOE Joint Genome Institute (JGI-PGF)"/>
            <person name="Walter F."/>
            <person name="Albersmeier A."/>
            <person name="Kalinowski J."/>
            <person name="Ruckert C."/>
        </authorList>
    </citation>
    <scope>NUCLEOTIDE SEQUENCE</scope>
    <source>
        <strain evidence="3">KCTC 23224</strain>
    </source>
</reference>
<protein>
    <recommendedName>
        <fullName evidence="5">Permease</fullName>
    </recommendedName>
</protein>
<gene>
    <name evidence="3" type="ORF">GCM10008106_02660</name>
</gene>
<feature type="transmembrane region" description="Helical" evidence="2">
    <location>
        <begin position="135"/>
        <end position="154"/>
    </location>
</feature>
<evidence type="ECO:0000313" key="3">
    <source>
        <dbReference type="EMBL" id="GHB25361.1"/>
    </source>
</evidence>
<comment type="caution">
    <text evidence="3">The sequence shown here is derived from an EMBL/GenBank/DDBJ whole genome shotgun (WGS) entry which is preliminary data.</text>
</comment>
<organism evidence="3 4">
    <name type="scientific">Mongoliitalea lutea</name>
    <dbReference type="NCBI Taxonomy" id="849756"/>
    <lineage>
        <taxon>Bacteria</taxon>
        <taxon>Pseudomonadati</taxon>
        <taxon>Bacteroidota</taxon>
        <taxon>Cytophagia</taxon>
        <taxon>Cytophagales</taxon>
        <taxon>Cyclobacteriaceae</taxon>
        <taxon>Mongoliitalea</taxon>
    </lineage>
</organism>
<dbReference type="AlphaFoldDB" id="A0A8J3CV27"/>
<reference evidence="3" key="2">
    <citation type="submission" date="2020-09" db="EMBL/GenBank/DDBJ databases">
        <authorList>
            <person name="Sun Q."/>
            <person name="Kim S."/>
        </authorList>
    </citation>
    <scope>NUCLEOTIDE SEQUENCE</scope>
    <source>
        <strain evidence="3">KCTC 23224</strain>
    </source>
</reference>
<sequence length="370" mass="40940">MNPAVQKTLAFLLLLFIGFLLRSKFQSSEHQKGLKTIILTIALPAIIFVALLKAEISQELLWLPIIALAFNFVLFFGLQFILPIYGIEKNTATYRTYLLLFPSLAPGLSCFPFLIEYLGDDALAWGALADIGNKFFVLIFAYMLAIHWFFNIHPSVDGNGKGKIKSLLVSLVNEPINMVIVIALVLLAFGIRMENLPPFLSSSITSLSNLMTPLVLMYIGIAVVFNWAQIKKIFNLLLLRSGLTFLLSGLLISFVPGLSPMAILVMVVFPQSAISFWPYAHMSAIQAMEQVTPQPQKKTFDLALGINILALSLPFATAIMLLVFSFGETFTSPTLLLSLGLGMISISAIKPTYLKINDWLLNSMLKKEQG</sequence>
<feature type="transmembrane region" description="Helical" evidence="2">
    <location>
        <begin position="261"/>
        <end position="280"/>
    </location>
</feature>
<dbReference type="Proteomes" id="UP000642809">
    <property type="component" value="Unassembled WGS sequence"/>
</dbReference>
<dbReference type="EMBL" id="BMYF01000001">
    <property type="protein sequence ID" value="GHB25361.1"/>
    <property type="molecule type" value="Genomic_DNA"/>
</dbReference>
<proteinExistence type="predicted"/>
<feature type="transmembrane region" description="Helical" evidence="2">
    <location>
        <begin position="211"/>
        <end position="230"/>
    </location>
</feature>
<evidence type="ECO:0008006" key="5">
    <source>
        <dbReference type="Google" id="ProtNLM"/>
    </source>
</evidence>
<keyword evidence="2" id="KW-0472">Membrane</keyword>
<feature type="transmembrane region" description="Helical" evidence="2">
    <location>
        <begin position="6"/>
        <end position="22"/>
    </location>
</feature>
<dbReference type="RefSeq" id="WP_189578611.1">
    <property type="nucleotide sequence ID" value="NZ_BMYF01000001.1"/>
</dbReference>
<keyword evidence="2" id="KW-0812">Transmembrane</keyword>
<feature type="transmembrane region" description="Helical" evidence="2">
    <location>
        <begin position="166"/>
        <end position="191"/>
    </location>
</feature>
<feature type="transmembrane region" description="Helical" evidence="2">
    <location>
        <begin position="97"/>
        <end position="115"/>
    </location>
</feature>
<dbReference type="PANTHER" id="PTHR36838:SF3">
    <property type="entry name" value="TRANSPORTER AUXIN EFFLUX CARRIER EC FAMILY"/>
    <property type="match status" value="1"/>
</dbReference>
<keyword evidence="1" id="KW-0813">Transport</keyword>
<accession>A0A8J3CV27</accession>
<feature type="transmembrane region" description="Helical" evidence="2">
    <location>
        <begin position="60"/>
        <end position="85"/>
    </location>
</feature>
<keyword evidence="4" id="KW-1185">Reference proteome</keyword>
<keyword evidence="2" id="KW-1133">Transmembrane helix</keyword>
<evidence type="ECO:0000313" key="4">
    <source>
        <dbReference type="Proteomes" id="UP000642809"/>
    </source>
</evidence>
<evidence type="ECO:0000256" key="2">
    <source>
        <dbReference type="SAM" id="Phobius"/>
    </source>
</evidence>